<evidence type="ECO:0000256" key="6">
    <source>
        <dbReference type="RuleBase" id="RU367089"/>
    </source>
</evidence>
<comment type="caution">
    <text evidence="9">The sequence shown here is derived from an EMBL/GenBank/DDBJ whole genome shotgun (WGS) entry which is preliminary data.</text>
</comment>
<sequence length="1245" mass="138020">MGSMEGGGAPLLNDYKLEFFWKRFPQTLLGGLKLKLGYDAPFYVYLNQVLVFLVPFILGGIFTLLAEFEVITDVYINAFIYGGLVVVFITGTQLFSWSMRRNATSLAKFQKNLLSQDDEIDFVSCCGVETVEFIFPAKRFVVNMITYAVISGVVCGLMFLYLLPSNLAGLFSNTCATVVLYTLGWLTVCISQFSLSSSCPSELAIFRALDTLEIAPLMRSFYVVIFGIIGVFARHYSELVATDKALHILFLFLPLLWILGILPALDALFPWLAEQALVLVLGGSPLATDLRLLVMFIISSITVVMAMFISNATAIVVITASSGFMLSMDIFGFVLQAWVKVKKEKTLKEIVSEWKLKEILIIVVMLVLTVAVAGVSSHFSSEASLHIFDAFGVLLVVLLLLVKVLGDVQSVSIFFGLLRNPFFPASIELSREFKKGKKNLKYVGLLRQALLCYVIPLLQVAFLSLFLAPEKANVSKFAVAIGTVRALRQVWQNTFDSLLEISVVYLTAIVLKSDVATWWDSAGLGLQLMLVGACRDRLQQLLNKISFMLTLTVTAWKLPKQRHKATVPIFVASAILLPVVLAVLGAATILAAPLLPLFCLPVFLVGFPRPLRSWPKAASTAAATCPDSVFYKQLTPQVVSTLSVTMSMGSLGNPSPGDHYLVRFQDRLIWVHVLECGYKFCTTVMKGLELQETSCHTVEATRVDDVFQDIFVREGKWPLISLNQHAANVLRPCDTLILDTYSDAKNVLTGIIDQPENLRRNSENFLKTLVWVLVNYCKDRKFEIAEQTSQQISIDIAKQEVAMSVEVLPAPKPKEASLVRQISQDDLDIPNAFKASTDDQEPTTRVTSPKKRRSSSLPSLSDSVWSQDSLKLDESQTSIGKHKHSGSGSGPHAKDEGIDDLEESFNFGGFPALDIGQASASKNKGSSEKLLAKVDPVFSDFDYDVPTYGATKRDTKAGASNNTKTVSFTSEYSSRLDLPHHWKFSIPVDRHNLASLSDKFPDFWFRHVVKGLNFGINSKGIAESILGDSTLTSFYRQLTCTCYALVEVLGFPGSSAVAAGPGHVHKVYTGDVPWSIHVDWLEKETELKSLILKAYRYAFKLTYDEAVLGEVTSEDELVEYLTEYDRDWYLGSETDHEWQLSIMHEKPFLFSLGRDKSKGTYTSRVLTKQEIMAPIGRLNGECVRGQWASLALELLYFTNDDEERYSIQAHPTLLRNLTIQAADPPLGYPVYSSGAVSVPLVVAPL</sequence>
<feature type="transmembrane region" description="Helical" evidence="6">
    <location>
        <begin position="140"/>
        <end position="163"/>
    </location>
</feature>
<dbReference type="InterPro" id="IPR039797">
    <property type="entry name" value="Pecanex"/>
</dbReference>
<comment type="similarity">
    <text evidence="2 6">Belongs to the pecanex family.</text>
</comment>
<feature type="transmembrane region" description="Helical" evidence="6">
    <location>
        <begin position="565"/>
        <end position="584"/>
    </location>
</feature>
<feature type="domain" description="Pecanex C-terminal" evidence="8">
    <location>
        <begin position="1063"/>
        <end position="1234"/>
    </location>
</feature>
<reference evidence="10" key="1">
    <citation type="journal article" date="2017" name="bioRxiv">
        <title>Comparative analysis of the genomes of Stylophora pistillata and Acropora digitifera provides evidence for extensive differences between species of corals.</title>
        <authorList>
            <person name="Voolstra C.R."/>
            <person name="Li Y."/>
            <person name="Liew Y.J."/>
            <person name="Baumgarten S."/>
            <person name="Zoccola D."/>
            <person name="Flot J.-F."/>
            <person name="Tambutte S."/>
            <person name="Allemand D."/>
            <person name="Aranda M."/>
        </authorList>
    </citation>
    <scope>NUCLEOTIDE SEQUENCE [LARGE SCALE GENOMIC DNA]</scope>
</reference>
<feature type="transmembrane region" description="Helical" evidence="6">
    <location>
        <begin position="42"/>
        <end position="66"/>
    </location>
</feature>
<accession>A0A2B4SEL8</accession>
<evidence type="ECO:0000256" key="3">
    <source>
        <dbReference type="ARBA" id="ARBA00022692"/>
    </source>
</evidence>
<keyword evidence="5 6" id="KW-0472">Membrane</keyword>
<evidence type="ECO:0000256" key="7">
    <source>
        <dbReference type="SAM" id="MobiDB-lite"/>
    </source>
</evidence>
<comment type="subcellular location">
    <subcellularLocation>
        <location evidence="1 6">Membrane</location>
        <topology evidence="1 6">Multi-pass membrane protein</topology>
    </subcellularLocation>
</comment>
<evidence type="ECO:0000256" key="2">
    <source>
        <dbReference type="ARBA" id="ARBA00010170"/>
    </source>
</evidence>
<organism evidence="9 10">
    <name type="scientific">Stylophora pistillata</name>
    <name type="common">Smooth cauliflower coral</name>
    <dbReference type="NCBI Taxonomy" id="50429"/>
    <lineage>
        <taxon>Eukaryota</taxon>
        <taxon>Metazoa</taxon>
        <taxon>Cnidaria</taxon>
        <taxon>Anthozoa</taxon>
        <taxon>Hexacorallia</taxon>
        <taxon>Scleractinia</taxon>
        <taxon>Astrocoeniina</taxon>
        <taxon>Pocilloporidae</taxon>
        <taxon>Stylophora</taxon>
    </lineage>
</organism>
<feature type="transmembrane region" description="Helical" evidence="6">
    <location>
        <begin position="214"/>
        <end position="233"/>
    </location>
</feature>
<feature type="region of interest" description="Disordered" evidence="7">
    <location>
        <begin position="831"/>
        <end position="898"/>
    </location>
</feature>
<evidence type="ECO:0000259" key="8">
    <source>
        <dbReference type="Pfam" id="PF05041"/>
    </source>
</evidence>
<feature type="transmembrane region" description="Helical" evidence="6">
    <location>
        <begin position="385"/>
        <end position="405"/>
    </location>
</feature>
<dbReference type="Pfam" id="PF05041">
    <property type="entry name" value="Pecanex_C"/>
    <property type="match status" value="1"/>
</dbReference>
<dbReference type="EMBL" id="LSMT01000101">
    <property type="protein sequence ID" value="PFX27539.1"/>
    <property type="molecule type" value="Genomic_DNA"/>
</dbReference>
<keyword evidence="4 6" id="KW-1133">Transmembrane helix</keyword>
<feature type="transmembrane region" description="Helical" evidence="6">
    <location>
        <begin position="245"/>
        <end position="262"/>
    </location>
</feature>
<dbReference type="AlphaFoldDB" id="A0A2B4SEL8"/>
<feature type="transmembrane region" description="Helical" evidence="6">
    <location>
        <begin position="315"/>
        <end position="339"/>
    </location>
</feature>
<keyword evidence="3 6" id="KW-0812">Transmembrane</keyword>
<feature type="transmembrane region" description="Helical" evidence="6">
    <location>
        <begin position="78"/>
        <end position="99"/>
    </location>
</feature>
<feature type="transmembrane region" description="Helical" evidence="6">
    <location>
        <begin position="445"/>
        <end position="467"/>
    </location>
</feature>
<name>A0A2B4SEL8_STYPI</name>
<evidence type="ECO:0000256" key="1">
    <source>
        <dbReference type="ARBA" id="ARBA00004141"/>
    </source>
</evidence>
<evidence type="ECO:0000313" key="9">
    <source>
        <dbReference type="EMBL" id="PFX27539.1"/>
    </source>
</evidence>
<evidence type="ECO:0000313" key="10">
    <source>
        <dbReference type="Proteomes" id="UP000225706"/>
    </source>
</evidence>
<dbReference type="GO" id="GO:0016020">
    <property type="term" value="C:membrane"/>
    <property type="evidence" value="ECO:0007669"/>
    <property type="project" value="UniProtKB-SubCell"/>
</dbReference>
<feature type="transmembrane region" description="Helical" evidence="6">
    <location>
        <begin position="170"/>
        <end position="194"/>
    </location>
</feature>
<feature type="transmembrane region" description="Helical" evidence="6">
    <location>
        <begin position="292"/>
        <end position="309"/>
    </location>
</feature>
<gene>
    <name evidence="9" type="primary">pcnxl4</name>
    <name evidence="9" type="ORF">AWC38_SpisGene7772</name>
</gene>
<dbReference type="Proteomes" id="UP000225706">
    <property type="component" value="Unassembled WGS sequence"/>
</dbReference>
<dbReference type="InterPro" id="IPR007735">
    <property type="entry name" value="Pecanex_C"/>
</dbReference>
<protein>
    <recommendedName>
        <fullName evidence="6">Pecanex-like protein</fullName>
    </recommendedName>
</protein>
<dbReference type="PANTHER" id="PTHR12372">
    <property type="entry name" value="PECANEX"/>
    <property type="match status" value="1"/>
</dbReference>
<dbReference type="OrthoDB" id="5979286at2759"/>
<keyword evidence="10" id="KW-1185">Reference proteome</keyword>
<evidence type="ECO:0000256" key="4">
    <source>
        <dbReference type="ARBA" id="ARBA00022989"/>
    </source>
</evidence>
<dbReference type="PANTHER" id="PTHR12372:SF6">
    <property type="entry name" value="PECANEX-LIKE PROTEIN 4"/>
    <property type="match status" value="1"/>
</dbReference>
<proteinExistence type="inferred from homology"/>
<evidence type="ECO:0000256" key="5">
    <source>
        <dbReference type="ARBA" id="ARBA00023136"/>
    </source>
</evidence>
<feature type="transmembrane region" description="Helical" evidence="6">
    <location>
        <begin position="359"/>
        <end position="379"/>
    </location>
</feature>